<evidence type="ECO:0000313" key="3">
    <source>
        <dbReference type="EMBL" id="SFI64642.1"/>
    </source>
</evidence>
<dbReference type="Proteomes" id="UP000199545">
    <property type="component" value="Unassembled WGS sequence"/>
</dbReference>
<dbReference type="EMBL" id="FORR01000001">
    <property type="protein sequence ID" value="SFI64642.1"/>
    <property type="molecule type" value="Genomic_DNA"/>
</dbReference>
<gene>
    <name evidence="3" type="ORF">SAMN05421852_101237</name>
</gene>
<name>A0A1I3JWL6_9BACL</name>
<accession>A0A1I3JWL6</accession>
<dbReference type="Pfam" id="PF01832">
    <property type="entry name" value="Glucosaminidase"/>
    <property type="match status" value="1"/>
</dbReference>
<feature type="transmembrane region" description="Helical" evidence="1">
    <location>
        <begin position="7"/>
        <end position="25"/>
    </location>
</feature>
<dbReference type="RefSeq" id="WP_093227243.1">
    <property type="nucleotide sequence ID" value="NZ_FORR01000001.1"/>
</dbReference>
<dbReference type="GO" id="GO:0004040">
    <property type="term" value="F:amidase activity"/>
    <property type="evidence" value="ECO:0007669"/>
    <property type="project" value="InterPro"/>
</dbReference>
<evidence type="ECO:0000313" key="4">
    <source>
        <dbReference type="Proteomes" id="UP000199545"/>
    </source>
</evidence>
<feature type="domain" description="Mannosyl-glycoprotein endo-beta-N-acetylglucosamidase-like" evidence="2">
    <location>
        <begin position="74"/>
        <end position="184"/>
    </location>
</feature>
<keyword evidence="1" id="KW-0472">Membrane</keyword>
<sequence length="197" mass="22279">MRKTSKVIGFSLIFISMIVIAYFWFRSSTYYDNYLLSTMPDDYVICRPSNQPISVKELNSKLENKGVFKNKGTAFIEFGRKYGVDPILVTAIALFETGKGTSNVVKKYNNPGGLMDPKNPMEFQQFDTLEEGIEAMTSNLYRNYISKGLELPKEIAPIYAPVGADNDIHDTNSNWAPNVTKFINYLGGLEKHCDTKK</sequence>
<evidence type="ECO:0000256" key="1">
    <source>
        <dbReference type="SAM" id="Phobius"/>
    </source>
</evidence>
<dbReference type="STRING" id="46223.SAMN05421852_101237"/>
<evidence type="ECO:0000259" key="2">
    <source>
        <dbReference type="Pfam" id="PF01832"/>
    </source>
</evidence>
<protein>
    <submittedName>
        <fullName evidence="3">Mannosyl-glycoprotein endo-beta-N-acetylglucosaminidase</fullName>
    </submittedName>
</protein>
<reference evidence="3 4" key="1">
    <citation type="submission" date="2016-10" db="EMBL/GenBank/DDBJ databases">
        <authorList>
            <person name="de Groot N.N."/>
        </authorList>
    </citation>
    <scope>NUCLEOTIDE SEQUENCE [LARGE SCALE GENOMIC DNA]</scope>
    <source>
        <strain evidence="3 4">DSM 44778</strain>
    </source>
</reference>
<keyword evidence="4" id="KW-1185">Reference proteome</keyword>
<keyword evidence="1" id="KW-0812">Transmembrane</keyword>
<dbReference type="OrthoDB" id="9813368at2"/>
<dbReference type="InterPro" id="IPR002901">
    <property type="entry name" value="MGlyc_endo_b_GlcNAc-like_dom"/>
</dbReference>
<proteinExistence type="predicted"/>
<organism evidence="3 4">
    <name type="scientific">Thermoflavimicrobium dichotomicum</name>
    <dbReference type="NCBI Taxonomy" id="46223"/>
    <lineage>
        <taxon>Bacteria</taxon>
        <taxon>Bacillati</taxon>
        <taxon>Bacillota</taxon>
        <taxon>Bacilli</taxon>
        <taxon>Bacillales</taxon>
        <taxon>Thermoactinomycetaceae</taxon>
        <taxon>Thermoflavimicrobium</taxon>
    </lineage>
</organism>
<dbReference type="AlphaFoldDB" id="A0A1I3JWL6"/>
<keyword evidence="1" id="KW-1133">Transmembrane helix</keyword>